<dbReference type="GeneID" id="111251159"/>
<dbReference type="InterPro" id="IPR024641">
    <property type="entry name" value="HRS_helical"/>
</dbReference>
<keyword evidence="9" id="KW-0175">Coiled coil</keyword>
<dbReference type="InterPro" id="IPR008942">
    <property type="entry name" value="ENTH_VHS"/>
</dbReference>
<evidence type="ECO:0000256" key="10">
    <source>
        <dbReference type="SAM" id="MobiDB-lite"/>
    </source>
</evidence>
<dbReference type="SUPFAM" id="SSF48464">
    <property type="entry name" value="ENTH/VHS domain"/>
    <property type="match status" value="1"/>
</dbReference>
<dbReference type="EnsemblMetazoa" id="XM_022807508">
    <property type="protein sequence ID" value="XP_022663243"/>
    <property type="gene ID" value="LOC111251159"/>
</dbReference>
<dbReference type="GO" id="GO:0032456">
    <property type="term" value="P:endocytic recycling"/>
    <property type="evidence" value="ECO:0007669"/>
    <property type="project" value="TreeGrafter"/>
</dbReference>
<dbReference type="KEGG" id="vde:111251159"/>
<dbReference type="GO" id="GO:0005769">
    <property type="term" value="C:early endosome"/>
    <property type="evidence" value="ECO:0007669"/>
    <property type="project" value="TreeGrafter"/>
</dbReference>
<feature type="region of interest" description="Disordered" evidence="10">
    <location>
        <begin position="690"/>
        <end position="814"/>
    </location>
</feature>
<feature type="domain" description="VHS" evidence="12">
    <location>
        <begin position="17"/>
        <end position="163"/>
    </location>
</feature>
<feature type="compositionally biased region" description="Low complexity" evidence="10">
    <location>
        <begin position="613"/>
        <end position="624"/>
    </location>
</feature>
<dbReference type="PROSITE" id="PS50178">
    <property type="entry name" value="ZF_FYVE"/>
    <property type="match status" value="1"/>
</dbReference>
<dbReference type="SMART" id="SM00064">
    <property type="entry name" value="FYVE"/>
    <property type="match status" value="1"/>
</dbReference>
<dbReference type="Pfam" id="PF01363">
    <property type="entry name" value="FYVE"/>
    <property type="match status" value="1"/>
</dbReference>
<evidence type="ECO:0000256" key="5">
    <source>
        <dbReference type="ARBA" id="ARBA00022723"/>
    </source>
</evidence>
<evidence type="ECO:0000313" key="14">
    <source>
        <dbReference type="Proteomes" id="UP000594260"/>
    </source>
</evidence>
<feature type="compositionally biased region" description="Polar residues" evidence="10">
    <location>
        <begin position="257"/>
        <end position="271"/>
    </location>
</feature>
<feature type="compositionally biased region" description="Basic and acidic residues" evidence="10">
    <location>
        <begin position="399"/>
        <end position="411"/>
    </location>
</feature>
<dbReference type="InterPro" id="IPR000306">
    <property type="entry name" value="Znf_FYVE"/>
</dbReference>
<dbReference type="InterPro" id="IPR017455">
    <property type="entry name" value="Znf_FYVE-rel"/>
</dbReference>
<comment type="subcellular location">
    <subcellularLocation>
        <location evidence="1">Cytoplasm</location>
    </subcellularLocation>
</comment>
<dbReference type="Gene3D" id="3.30.40.10">
    <property type="entry name" value="Zinc/RING finger domain, C3HC4 (zinc finger)"/>
    <property type="match status" value="1"/>
</dbReference>
<dbReference type="GO" id="GO:0043130">
    <property type="term" value="F:ubiquitin binding"/>
    <property type="evidence" value="ECO:0007669"/>
    <property type="project" value="InterPro"/>
</dbReference>
<sequence length="814" mass="89909">MSWFGGASQFNTLLEKATSTKLLEPDWTIILEMCDSLRSGDSENQHITSSRRHLYLSQRRPKAALSAVKKKLASKNPNVTLLALHCLESMVKNCGHPIHKEVATQAFMDDLKEICKATPSGPVRDKVLELIQTWAHAFRKEPAYRAVQDTMTIMRAAEGVKFPQLKESDAMFSAQVPPEWEDANCCHLCRAQFSTFNRKHHCRKCGQVFCGKCSSQTAALPKLGIEKKVRVCDTCFLEVCQDERSVHLSSVLRGPMSTMQGPTVRSPTRASGQGAATTVEQQTVAAKESKLKEAQLREEEELQLALALSRSEAEYHNQRGTTRPTTVQDDTNSRTVDDRKESETPTAGHWANNHNNSTSSTYPTELVEANAPTRSECGSTTGSTESELTHYFDRKYWDERSHRQGENDTPKHSSKPLEGALPTPTVQLVGADAGDNFEQMLEKTLDTFEVRLRSNVMRGRPVANDSYVQSLFVQISSLHARLLQCVQETDDQRAYYESLQDKLQQIWDARAALDALREENREEERKRQEEAERARQMQMAHKLEIMRQRKHEYLQYQHQLAMSKIQEQEMAYRAVGAPPPSLPPGTMAIPPSTAPGQPPVYAPQPQYPPGMLPPGQQLPGPSQQVMPPPALQQYGSQPPVSPPHNAVQSPVSTEPIPLPGPHGVTAVTSFYGPAPSSTVPPVPTTAAPALAVAAATGQHQTPMQTVQHQQPTSSALGPGQGQPAFEPYSVVHTISQLPAPPQTPLPQPCAPPQTPTPTPMQQQLAQQPPPIQSPQQGPPQELNLPSVPTHEPGGDRRPVKHHPQPAEEQLISFD</sequence>
<keyword evidence="3" id="KW-0963">Cytoplasm</keyword>
<evidence type="ECO:0000256" key="2">
    <source>
        <dbReference type="ARBA" id="ARBA00015450"/>
    </source>
</evidence>
<evidence type="ECO:0000259" key="12">
    <source>
        <dbReference type="PROSITE" id="PS50179"/>
    </source>
</evidence>
<dbReference type="InterPro" id="IPR013083">
    <property type="entry name" value="Znf_RING/FYVE/PHD"/>
</dbReference>
<evidence type="ECO:0000256" key="9">
    <source>
        <dbReference type="SAM" id="Coils"/>
    </source>
</evidence>
<dbReference type="PROSITE" id="PS50179">
    <property type="entry name" value="VHS"/>
    <property type="match status" value="1"/>
</dbReference>
<dbReference type="PROSITE" id="PS50330">
    <property type="entry name" value="UIM"/>
    <property type="match status" value="1"/>
</dbReference>
<dbReference type="InterPro" id="IPR002014">
    <property type="entry name" value="VHS_dom"/>
</dbReference>
<evidence type="ECO:0000256" key="4">
    <source>
        <dbReference type="ARBA" id="ARBA00022553"/>
    </source>
</evidence>
<protein>
    <recommendedName>
        <fullName evidence="2">Hepatocyte growth factor-regulated tyrosine kinase substrate</fullName>
    </recommendedName>
</protein>
<feature type="region of interest" description="Disordered" evidence="10">
    <location>
        <begin position="399"/>
        <end position="421"/>
    </location>
</feature>
<dbReference type="AlphaFoldDB" id="A0A7M7KBF6"/>
<dbReference type="Pfam" id="PF00790">
    <property type="entry name" value="VHS"/>
    <property type="match status" value="1"/>
</dbReference>
<dbReference type="OrthoDB" id="957735at2759"/>
<dbReference type="Gene3D" id="1.25.40.90">
    <property type="match status" value="1"/>
</dbReference>
<feature type="coiled-coil region" evidence="9">
    <location>
        <begin position="499"/>
        <end position="540"/>
    </location>
</feature>
<dbReference type="RefSeq" id="XP_022663243.1">
    <property type="nucleotide sequence ID" value="XM_022807508.1"/>
</dbReference>
<keyword evidence="4" id="KW-0597">Phosphoprotein</keyword>
<dbReference type="GO" id="GO:0008270">
    <property type="term" value="F:zinc ion binding"/>
    <property type="evidence" value="ECO:0007669"/>
    <property type="project" value="UniProtKB-KW"/>
</dbReference>
<feature type="compositionally biased region" description="Polar residues" evidence="10">
    <location>
        <begin position="352"/>
        <end position="363"/>
    </location>
</feature>
<organism evidence="13 14">
    <name type="scientific">Varroa destructor</name>
    <name type="common">Honeybee mite</name>
    <dbReference type="NCBI Taxonomy" id="109461"/>
    <lineage>
        <taxon>Eukaryota</taxon>
        <taxon>Metazoa</taxon>
        <taxon>Ecdysozoa</taxon>
        <taxon>Arthropoda</taxon>
        <taxon>Chelicerata</taxon>
        <taxon>Arachnida</taxon>
        <taxon>Acari</taxon>
        <taxon>Parasitiformes</taxon>
        <taxon>Mesostigmata</taxon>
        <taxon>Gamasina</taxon>
        <taxon>Dermanyssoidea</taxon>
        <taxon>Varroidae</taxon>
        <taxon>Varroa</taxon>
    </lineage>
</organism>
<dbReference type="InParanoid" id="A0A7M7KBF6"/>
<dbReference type="PIRSF" id="PIRSF036956">
    <property type="entry name" value="Hrs_Vps27"/>
    <property type="match status" value="1"/>
</dbReference>
<feature type="compositionally biased region" description="Polar residues" evidence="10">
    <location>
        <begin position="318"/>
        <end position="330"/>
    </location>
</feature>
<name>A0A7M7KBF6_VARDE</name>
<dbReference type="FunCoup" id="A0A7M7KBF6">
    <property type="interactions" value="1563"/>
</dbReference>
<dbReference type="CDD" id="cd03569">
    <property type="entry name" value="VHS_Hrs"/>
    <property type="match status" value="1"/>
</dbReference>
<dbReference type="Proteomes" id="UP000594260">
    <property type="component" value="Unplaced"/>
</dbReference>
<evidence type="ECO:0000256" key="7">
    <source>
        <dbReference type="ARBA" id="ARBA00022833"/>
    </source>
</evidence>
<dbReference type="PANTHER" id="PTHR46275:SF1">
    <property type="entry name" value="HEPATOCYTE GROWTH FACTOR-REGULATED TYROSINE KINASE SUBSTRATE"/>
    <property type="match status" value="1"/>
</dbReference>
<keyword evidence="14" id="KW-1185">Reference proteome</keyword>
<evidence type="ECO:0000256" key="1">
    <source>
        <dbReference type="ARBA" id="ARBA00004496"/>
    </source>
</evidence>
<proteinExistence type="predicted"/>
<reference evidence="13" key="1">
    <citation type="submission" date="2021-01" db="UniProtKB">
        <authorList>
            <consortium name="EnsemblMetazoa"/>
        </authorList>
    </citation>
    <scope>IDENTIFICATION</scope>
</reference>
<keyword evidence="7" id="KW-0862">Zinc</keyword>
<dbReference type="InterPro" id="IPR011011">
    <property type="entry name" value="Znf_FYVE_PHD"/>
</dbReference>
<feature type="region of interest" description="Disordered" evidence="10">
    <location>
        <begin position="575"/>
        <end position="660"/>
    </location>
</feature>
<dbReference type="SUPFAM" id="SSF57903">
    <property type="entry name" value="FYVE/PHD zinc finger"/>
    <property type="match status" value="1"/>
</dbReference>
<feature type="compositionally biased region" description="Polar residues" evidence="10">
    <location>
        <begin position="697"/>
        <end position="715"/>
    </location>
</feature>
<dbReference type="CDD" id="cd15720">
    <property type="entry name" value="FYVE_Hrs"/>
    <property type="match status" value="1"/>
</dbReference>
<feature type="domain" description="FYVE-type" evidence="11">
    <location>
        <begin position="180"/>
        <end position="240"/>
    </location>
</feature>
<evidence type="ECO:0000256" key="8">
    <source>
        <dbReference type="PROSITE-ProRule" id="PRU00091"/>
    </source>
</evidence>
<evidence type="ECO:0000256" key="6">
    <source>
        <dbReference type="ARBA" id="ARBA00022771"/>
    </source>
</evidence>
<dbReference type="PANTHER" id="PTHR46275">
    <property type="entry name" value="HEPATOCYTE GROWTH FACTOR-REGULATED TYROSINE KINASE SUBSTRATE"/>
    <property type="match status" value="1"/>
</dbReference>
<dbReference type="CTD" id="33458"/>
<dbReference type="InterPro" id="IPR003903">
    <property type="entry name" value="UIM_dom"/>
</dbReference>
<dbReference type="GO" id="GO:0035091">
    <property type="term" value="F:phosphatidylinositol binding"/>
    <property type="evidence" value="ECO:0007669"/>
    <property type="project" value="InterPro"/>
</dbReference>
<feature type="compositionally biased region" description="Basic and acidic residues" evidence="10">
    <location>
        <begin position="331"/>
        <end position="343"/>
    </location>
</feature>
<dbReference type="GO" id="GO:0031623">
    <property type="term" value="P:receptor internalization"/>
    <property type="evidence" value="ECO:0007669"/>
    <property type="project" value="TreeGrafter"/>
</dbReference>
<dbReference type="Pfam" id="PF12210">
    <property type="entry name" value="Hrs_helical"/>
    <property type="match status" value="1"/>
</dbReference>
<dbReference type="Gene3D" id="1.20.5.1940">
    <property type="match status" value="1"/>
</dbReference>
<feature type="compositionally biased region" description="Low complexity" evidence="10">
    <location>
        <begin position="272"/>
        <end position="283"/>
    </location>
</feature>
<feature type="region of interest" description="Disordered" evidence="10">
    <location>
        <begin position="312"/>
        <end position="363"/>
    </location>
</feature>
<dbReference type="InterPro" id="IPR017073">
    <property type="entry name" value="HGS/VPS27"/>
</dbReference>
<feature type="region of interest" description="Disordered" evidence="10">
    <location>
        <begin position="257"/>
        <end position="283"/>
    </location>
</feature>
<evidence type="ECO:0000259" key="11">
    <source>
        <dbReference type="PROSITE" id="PS50178"/>
    </source>
</evidence>
<feature type="compositionally biased region" description="Pro residues" evidence="10">
    <location>
        <begin position="738"/>
        <end position="758"/>
    </location>
</feature>
<keyword evidence="6 8" id="KW-0863">Zinc-finger</keyword>
<evidence type="ECO:0000256" key="3">
    <source>
        <dbReference type="ARBA" id="ARBA00022490"/>
    </source>
</evidence>
<evidence type="ECO:0000313" key="13">
    <source>
        <dbReference type="EnsemblMetazoa" id="XP_022663243"/>
    </source>
</evidence>
<dbReference type="SMART" id="SM00288">
    <property type="entry name" value="VHS"/>
    <property type="match status" value="1"/>
</dbReference>
<keyword evidence="5" id="KW-0479">Metal-binding</keyword>
<feature type="compositionally biased region" description="Pro residues" evidence="10">
    <location>
        <begin position="592"/>
        <end position="612"/>
    </location>
</feature>
<dbReference type="OMA" id="DQQCSAK"/>
<accession>A0A7M7KBF6</accession>